<feature type="compositionally biased region" description="Low complexity" evidence="1">
    <location>
        <begin position="393"/>
        <end position="408"/>
    </location>
</feature>
<feature type="compositionally biased region" description="Basic and acidic residues" evidence="1">
    <location>
        <begin position="127"/>
        <end position="148"/>
    </location>
</feature>
<dbReference type="GO" id="GO:0051301">
    <property type="term" value="P:cell division"/>
    <property type="evidence" value="ECO:0007669"/>
    <property type="project" value="UniProtKB-KW"/>
</dbReference>
<gene>
    <name evidence="4" type="ORF">C7450_106300</name>
</gene>
<proteinExistence type="predicted"/>
<dbReference type="EMBL" id="QJJK01000006">
    <property type="protein sequence ID" value="PXW58124.1"/>
    <property type="molecule type" value="Genomic_DNA"/>
</dbReference>
<sequence>MIERNKARFAEDPAFDDRPVRPSGNNQQPFAGSDPLAELARIVGQDDPFRGLLADDRNFRSAGEGDTGQRLPQKSQNDDFAHPGYGQPDERAPMRGTLPGFAANDRIAPQRDADHFDPVEPPAWLHPSRETQPDEPFHERGPEPRPGHYDQSYAPEIGAEPRFDPTTGTYAYPGYQDGGPDDFQDGDDRQRNDGYDEAAYADETIPERRSRKGLIAVVLILGMAAVGVASALVFRGGSGTSADAPPVITADDQPVKVQPENPGGVVVPDQNKAIYERAGDPVAKETKIVSRQEQPLDVNQALRQEQPTATGATGSTDGPPNALSPAGSSDMGVGGPTAPHPATAILGEPRRVKTVSVRPDGTIMTDPPQAPQPAPRVAAADPTPVNATPETPQPRASEPPAQAEAQPVAAPPAPPRPPTRAPLRISPPAQQQRAAQPASAQPEQIAAVNNQAPSPGAAAPAATSGGSFAVQLGAPGSEKEARDLFASLQRRYGDLAGYRAQVRRAEVNDRVIYRLRVGPFSREDATSLCTRLQASGGQCFVARN</sequence>
<feature type="domain" description="SPOR" evidence="3">
    <location>
        <begin position="462"/>
        <end position="544"/>
    </location>
</feature>
<keyword evidence="4" id="KW-0132">Cell division</keyword>
<evidence type="ECO:0000259" key="3">
    <source>
        <dbReference type="PROSITE" id="PS51724"/>
    </source>
</evidence>
<evidence type="ECO:0000256" key="2">
    <source>
        <dbReference type="SAM" id="Phobius"/>
    </source>
</evidence>
<dbReference type="AlphaFoldDB" id="A0A2V3U6I8"/>
<feature type="region of interest" description="Disordered" evidence="1">
    <location>
        <begin position="307"/>
        <end position="445"/>
    </location>
</feature>
<feature type="region of interest" description="Disordered" evidence="1">
    <location>
        <begin position="49"/>
        <end position="203"/>
    </location>
</feature>
<feature type="compositionally biased region" description="Pro residues" evidence="1">
    <location>
        <begin position="409"/>
        <end position="420"/>
    </location>
</feature>
<dbReference type="Pfam" id="PF05036">
    <property type="entry name" value="SPOR"/>
    <property type="match status" value="1"/>
</dbReference>
<comment type="caution">
    <text evidence="4">The sequence shown here is derived from an EMBL/GenBank/DDBJ whole genome shotgun (WGS) entry which is preliminary data.</text>
</comment>
<keyword evidence="2" id="KW-1133">Transmembrane helix</keyword>
<feature type="region of interest" description="Disordered" evidence="1">
    <location>
        <begin position="1"/>
        <end position="35"/>
    </location>
</feature>
<feature type="compositionally biased region" description="Polar residues" evidence="1">
    <location>
        <begin position="307"/>
        <end position="318"/>
    </location>
</feature>
<keyword evidence="5" id="KW-1185">Reference proteome</keyword>
<evidence type="ECO:0000256" key="1">
    <source>
        <dbReference type="SAM" id="MobiDB-lite"/>
    </source>
</evidence>
<dbReference type="SUPFAM" id="SSF110997">
    <property type="entry name" value="Sporulation related repeat"/>
    <property type="match status" value="1"/>
</dbReference>
<dbReference type="OrthoDB" id="7338235at2"/>
<dbReference type="InterPro" id="IPR007730">
    <property type="entry name" value="SPOR-like_dom"/>
</dbReference>
<protein>
    <submittedName>
        <fullName evidence="4">Cell division septation protein DedD</fullName>
    </submittedName>
</protein>
<name>A0A2V3U6I8_9HYPH</name>
<feature type="compositionally biased region" description="Basic and acidic residues" evidence="1">
    <location>
        <begin position="49"/>
        <end position="59"/>
    </location>
</feature>
<evidence type="ECO:0000313" key="5">
    <source>
        <dbReference type="Proteomes" id="UP000248021"/>
    </source>
</evidence>
<accession>A0A2V3U6I8</accession>
<keyword evidence="2" id="KW-0812">Transmembrane</keyword>
<feature type="compositionally biased region" description="Low complexity" evidence="1">
    <location>
        <begin position="421"/>
        <end position="445"/>
    </location>
</feature>
<dbReference type="Gene3D" id="3.30.70.1070">
    <property type="entry name" value="Sporulation related repeat"/>
    <property type="match status" value="1"/>
</dbReference>
<evidence type="ECO:0000313" key="4">
    <source>
        <dbReference type="EMBL" id="PXW58124.1"/>
    </source>
</evidence>
<dbReference type="Proteomes" id="UP000248021">
    <property type="component" value="Unassembled WGS sequence"/>
</dbReference>
<feature type="transmembrane region" description="Helical" evidence="2">
    <location>
        <begin position="214"/>
        <end position="234"/>
    </location>
</feature>
<dbReference type="GO" id="GO:0042834">
    <property type="term" value="F:peptidoglycan binding"/>
    <property type="evidence" value="ECO:0007669"/>
    <property type="project" value="InterPro"/>
</dbReference>
<reference evidence="4 5" key="1">
    <citation type="submission" date="2018-05" db="EMBL/GenBank/DDBJ databases">
        <title>Genomic Encyclopedia of Type Strains, Phase IV (KMG-IV): sequencing the most valuable type-strain genomes for metagenomic binning, comparative biology and taxonomic classification.</title>
        <authorList>
            <person name="Goeker M."/>
        </authorList>
    </citation>
    <scope>NUCLEOTIDE SEQUENCE [LARGE SCALE GENOMIC DNA]</scope>
    <source>
        <strain evidence="4 5">DSM 6462</strain>
    </source>
</reference>
<organism evidence="4 5">
    <name type="scientific">Chelatococcus asaccharovorans</name>
    <dbReference type="NCBI Taxonomy" id="28210"/>
    <lineage>
        <taxon>Bacteria</taxon>
        <taxon>Pseudomonadati</taxon>
        <taxon>Pseudomonadota</taxon>
        <taxon>Alphaproteobacteria</taxon>
        <taxon>Hyphomicrobiales</taxon>
        <taxon>Chelatococcaceae</taxon>
        <taxon>Chelatococcus</taxon>
    </lineage>
</organism>
<feature type="compositionally biased region" description="Basic and acidic residues" evidence="1">
    <location>
        <begin position="108"/>
        <end position="118"/>
    </location>
</feature>
<keyword evidence="4" id="KW-0131">Cell cycle</keyword>
<keyword evidence="2" id="KW-0472">Membrane</keyword>
<dbReference type="InterPro" id="IPR036680">
    <property type="entry name" value="SPOR-like_sf"/>
</dbReference>
<feature type="compositionally biased region" description="Basic and acidic residues" evidence="1">
    <location>
        <begin position="1"/>
        <end position="20"/>
    </location>
</feature>
<dbReference type="PROSITE" id="PS51724">
    <property type="entry name" value="SPOR"/>
    <property type="match status" value="1"/>
</dbReference>